<dbReference type="Proteomes" id="UP000266723">
    <property type="component" value="Unassembled WGS sequence"/>
</dbReference>
<comment type="caution">
    <text evidence="2">The sequence shown here is derived from an EMBL/GenBank/DDBJ whole genome shotgun (WGS) entry which is preliminary data.</text>
</comment>
<protein>
    <submittedName>
        <fullName evidence="2">Uncharacterized protein</fullName>
    </submittedName>
</protein>
<reference evidence="2 3" key="1">
    <citation type="journal article" date="2020" name="BMC Genomics">
        <title>Intraspecific diversification of the crop wild relative Brassica cretica Lam. using demographic model selection.</title>
        <authorList>
            <person name="Kioukis A."/>
            <person name="Michalopoulou V.A."/>
            <person name="Briers L."/>
            <person name="Pirintsos S."/>
            <person name="Studholme D.J."/>
            <person name="Pavlidis P."/>
            <person name="Sarris P.F."/>
        </authorList>
    </citation>
    <scope>NUCLEOTIDE SEQUENCE [LARGE SCALE GENOMIC DNA]</scope>
    <source>
        <strain evidence="3">cv. PFS-1207/04</strain>
    </source>
</reference>
<feature type="compositionally biased region" description="Basic and acidic residues" evidence="1">
    <location>
        <begin position="36"/>
        <end position="51"/>
    </location>
</feature>
<proteinExistence type="predicted"/>
<name>A0ABQ7E4P6_BRACR</name>
<accession>A0ABQ7E4P6</accession>
<sequence>MNSVSSQSLPSVSSSLQEAFMSTRKPSKLSFGTPPVKKDIEQSRVHTTEEQ</sequence>
<dbReference type="EMBL" id="QGKV02000299">
    <property type="protein sequence ID" value="KAF3591536.1"/>
    <property type="molecule type" value="Genomic_DNA"/>
</dbReference>
<feature type="region of interest" description="Disordered" evidence="1">
    <location>
        <begin position="1"/>
        <end position="51"/>
    </location>
</feature>
<evidence type="ECO:0000313" key="3">
    <source>
        <dbReference type="Proteomes" id="UP000266723"/>
    </source>
</evidence>
<feature type="compositionally biased region" description="Low complexity" evidence="1">
    <location>
        <begin position="1"/>
        <end position="17"/>
    </location>
</feature>
<evidence type="ECO:0000313" key="2">
    <source>
        <dbReference type="EMBL" id="KAF3591536.1"/>
    </source>
</evidence>
<evidence type="ECO:0000256" key="1">
    <source>
        <dbReference type="SAM" id="MobiDB-lite"/>
    </source>
</evidence>
<organism evidence="2 3">
    <name type="scientific">Brassica cretica</name>
    <name type="common">Mustard</name>
    <dbReference type="NCBI Taxonomy" id="69181"/>
    <lineage>
        <taxon>Eukaryota</taxon>
        <taxon>Viridiplantae</taxon>
        <taxon>Streptophyta</taxon>
        <taxon>Embryophyta</taxon>
        <taxon>Tracheophyta</taxon>
        <taxon>Spermatophyta</taxon>
        <taxon>Magnoliopsida</taxon>
        <taxon>eudicotyledons</taxon>
        <taxon>Gunneridae</taxon>
        <taxon>Pentapetalae</taxon>
        <taxon>rosids</taxon>
        <taxon>malvids</taxon>
        <taxon>Brassicales</taxon>
        <taxon>Brassicaceae</taxon>
        <taxon>Brassiceae</taxon>
        <taxon>Brassica</taxon>
    </lineage>
</organism>
<keyword evidence="3" id="KW-1185">Reference proteome</keyword>
<gene>
    <name evidence="2" type="ORF">DY000_02026842</name>
</gene>